<organism evidence="3">
    <name type="scientific">Brugia malayi</name>
    <name type="common">Filarial nematode worm</name>
    <dbReference type="NCBI Taxonomy" id="6279"/>
    <lineage>
        <taxon>Eukaryota</taxon>
        <taxon>Metazoa</taxon>
        <taxon>Ecdysozoa</taxon>
        <taxon>Nematoda</taxon>
        <taxon>Chromadorea</taxon>
        <taxon>Rhabditida</taxon>
        <taxon>Spirurina</taxon>
        <taxon>Spiruromorpha</taxon>
        <taxon>Filarioidea</taxon>
        <taxon>Onchocercidae</taxon>
        <taxon>Brugia</taxon>
    </lineage>
</organism>
<evidence type="ECO:0000259" key="2">
    <source>
        <dbReference type="Pfam" id="PF00084"/>
    </source>
</evidence>
<dbReference type="PANTHER" id="PTHR46130:SF3">
    <property type="entry name" value="CHROMOSOME UNDETERMINED SCAFFOLD_33, WHOLE GENOME SHOTGUN SEQUENCE"/>
    <property type="match status" value="1"/>
</dbReference>
<feature type="domain" description="Sushi" evidence="2">
    <location>
        <begin position="33"/>
        <end position="85"/>
    </location>
</feature>
<accession>A0A1I9G222</accession>
<dbReference type="CDD" id="cd00033">
    <property type="entry name" value="CCP"/>
    <property type="match status" value="1"/>
</dbReference>
<dbReference type="InterPro" id="IPR043543">
    <property type="entry name" value="PAPPA/PAPPA2"/>
</dbReference>
<proteinExistence type="predicted"/>
<dbReference type="GO" id="GO:0006508">
    <property type="term" value="P:proteolysis"/>
    <property type="evidence" value="ECO:0007669"/>
    <property type="project" value="TreeGrafter"/>
</dbReference>
<evidence type="ECO:0000256" key="1">
    <source>
        <dbReference type="ARBA" id="ARBA00023157"/>
    </source>
</evidence>
<dbReference type="EMBL" id="LN856943">
    <property type="protein sequence ID" value="CDP95443.1"/>
    <property type="molecule type" value="Genomic_DNA"/>
</dbReference>
<dbReference type="GO" id="GO:0005615">
    <property type="term" value="C:extracellular space"/>
    <property type="evidence" value="ECO:0007669"/>
    <property type="project" value="TreeGrafter"/>
</dbReference>
<reference evidence="3" key="2">
    <citation type="submission" date="2012-12" db="EMBL/GenBank/DDBJ databases">
        <authorList>
            <consortium name="WormBase Consortium"/>
            <person name="Ghedin E."/>
            <person name="Paulini M."/>
        </authorList>
    </citation>
    <scope>NUCLEOTIDE SEQUENCE</scope>
    <source>
        <strain evidence="3">FR3</strain>
    </source>
</reference>
<dbReference type="InterPro" id="IPR000436">
    <property type="entry name" value="Sushi_SCR_CCP_dom"/>
</dbReference>
<dbReference type="SUPFAM" id="SSF57535">
    <property type="entry name" value="Complement control module/SCR domain"/>
    <property type="match status" value="1"/>
</dbReference>
<dbReference type="AlphaFoldDB" id="A0A1I9G222"/>
<name>A0A1I9G222_BRUMA</name>
<dbReference type="PANTHER" id="PTHR46130">
    <property type="entry name" value="LAMGL DOMAIN-CONTAINING PROTEIN"/>
    <property type="match status" value="1"/>
</dbReference>
<dbReference type="OMA" id="CNPESER"/>
<dbReference type="Pfam" id="PF00084">
    <property type="entry name" value="Sushi"/>
    <property type="match status" value="1"/>
</dbReference>
<evidence type="ECO:0000313" key="3">
    <source>
        <dbReference type="EMBL" id="CDP95443.1"/>
    </source>
</evidence>
<gene>
    <name evidence="3" type="primary">Bm9786</name>
    <name evidence="3" type="ORF">BM_Bm9786</name>
</gene>
<reference evidence="3" key="1">
    <citation type="journal article" date="2007" name="Science">
        <title>Draft genome of the filarial nematode parasite Brugia malayi.</title>
        <authorList>
            <person name="Ghedin E."/>
            <person name="Wang S."/>
            <person name="Spiro D."/>
            <person name="Caler E."/>
            <person name="Zhao Q."/>
            <person name="Crabtree J."/>
            <person name="Allen J.E."/>
            <person name="Delcher A.L."/>
            <person name="Guiliano D.B."/>
            <person name="Miranda-Saavedra D."/>
            <person name="Angiuoli S.V."/>
            <person name="Creasy T."/>
            <person name="Amedeo P."/>
            <person name="Haas B."/>
            <person name="El-Sayed N.M."/>
            <person name="Wortman J.R."/>
            <person name="Feldblyum T."/>
            <person name="Tallon L."/>
            <person name="Schatz M."/>
            <person name="Shumway M."/>
            <person name="Koo H."/>
            <person name="Salzberg S.L."/>
            <person name="Schobel S."/>
            <person name="Pertea M."/>
            <person name="Pop M."/>
            <person name="White O."/>
            <person name="Barton G.J."/>
            <person name="Carlow C.K."/>
            <person name="Crawford M.J."/>
            <person name="Daub J."/>
            <person name="Dimmic M.W."/>
            <person name="Estes C.F."/>
            <person name="Foster J.M."/>
            <person name="Ganatra M."/>
            <person name="Gregory W.F."/>
            <person name="Johnson N.M."/>
            <person name="Jin J."/>
            <person name="Komuniecki R."/>
            <person name="Korf I."/>
            <person name="Kumar S."/>
            <person name="Laney S."/>
            <person name="Li B.W."/>
            <person name="Li W."/>
            <person name="Lindblom T.H."/>
            <person name="Lustigman S."/>
            <person name="Ma D."/>
            <person name="Maina C.V."/>
            <person name="Martin D.M."/>
            <person name="McCarter J.P."/>
            <person name="McReynolds L."/>
            <person name="Mitreva M."/>
            <person name="Nutman T.B."/>
            <person name="Parkinson J."/>
            <person name="Peregrin-Alvarez J.M."/>
            <person name="Poole C."/>
            <person name="Ren Q."/>
            <person name="Saunders L."/>
            <person name="Sluder A.E."/>
            <person name="Smith K."/>
            <person name="Stanke M."/>
            <person name="Unnasch T.R."/>
            <person name="Ware J."/>
            <person name="Wei A.D."/>
            <person name="Weil G."/>
            <person name="Williams D.J."/>
            <person name="Zhang Y."/>
            <person name="Williams S.A."/>
            <person name="Fraser-Liggett C."/>
            <person name="Slatko B."/>
            <person name="Blaxter M.L."/>
            <person name="Scott A.L."/>
        </authorList>
    </citation>
    <scope>NUCLEOTIDE SEQUENCE</scope>
    <source>
        <strain evidence="3">FR3</strain>
    </source>
</reference>
<dbReference type="InterPro" id="IPR035976">
    <property type="entry name" value="Sushi/SCR/CCP_sf"/>
</dbReference>
<dbReference type="GO" id="GO:0007166">
    <property type="term" value="P:cell surface receptor signaling pathway"/>
    <property type="evidence" value="ECO:0007669"/>
    <property type="project" value="TreeGrafter"/>
</dbReference>
<dbReference type="Gene3D" id="2.10.70.10">
    <property type="entry name" value="Complement Module, domain 1"/>
    <property type="match status" value="1"/>
</dbReference>
<sequence length="439" mass="49471">MFENSQKTVTVQCLNSHWIGNMNLACQTTQYVLPKIEQADVNCPNGTNYRDRCIFRCRNNAIMIGQINYIICEENGLWTLPKAFCQIVCSQEGLLALNISYDSINCKVKRIYDMQTSYPVSIVCRLNCFRQYRASQMQTLHTKIRLVCSDDGVWIGPSCIPVTCPSPKIVYIGSYNCTNGFEIGPSYRFQCPGIAQVNFFLFPDLCFSYSLRLAKIADSITDGIKMLFVNRTCLSPPSMRNIQFTCPRRLYPGAVCVVQCRKQGYDAVLEETQTLPSGENLLVLRTVYSISCTISSTFYPQVDALSCVRSCNREFMDDGWCDFQNNRGYCDWDGGDCCASTVRGGCVRLMFPSLCTSFLCQCIDPFAAENMASISDAGSSNNALHERKSTIKRTIRYGRHHSITEPMSYPVVDASPDMFTISLADAAFLLRNDVYLDRI</sequence>
<protein>
    <submittedName>
        <fullName evidence="3">Bm9786, isoform d</fullName>
    </submittedName>
</protein>
<dbReference type="GO" id="GO:0004222">
    <property type="term" value="F:metalloendopeptidase activity"/>
    <property type="evidence" value="ECO:0007669"/>
    <property type="project" value="TreeGrafter"/>
</dbReference>
<keyword evidence="1" id="KW-1015">Disulfide bond</keyword>